<proteinExistence type="predicted"/>
<keyword evidence="3" id="KW-0067">ATP-binding</keyword>
<dbReference type="Gene3D" id="3.30.1360.40">
    <property type="match status" value="1"/>
</dbReference>
<name>A0A1I2PE23_9FIRM</name>
<sequence length="245" mass="26799">MYKQARYLPAGDKGLVVEFGNAISPAINNQVRGFTLALEKAGLPGVMEYIPTYRSLLVIYNPLVWEPALLIARLREIESSLATSEFPDPVIYHLPVAYGGDFGPDLDFICDYTGLAAQDIIRLHSEADYLIYMLGFTPGFPYLGGMDRRIAAPRLETPRISIPAGSVGIAGSQTGIYPVASPGGWRVIGRTPVRLFEPSGSNPVLLSAGDFVRFFAVTPRQYRQIEAAVEKGAYRITVNQVTKCP</sequence>
<dbReference type="PANTHER" id="PTHR34698:SF2">
    <property type="entry name" value="5-OXOPROLINASE SUBUNIT B"/>
    <property type="match status" value="1"/>
</dbReference>
<gene>
    <name evidence="5" type="ORF">SAMN05660649_00748</name>
</gene>
<dbReference type="SUPFAM" id="SSF50891">
    <property type="entry name" value="Cyclophilin-like"/>
    <property type="match status" value="1"/>
</dbReference>
<evidence type="ECO:0000256" key="1">
    <source>
        <dbReference type="ARBA" id="ARBA00022741"/>
    </source>
</evidence>
<dbReference type="Proteomes" id="UP000199337">
    <property type="component" value="Unassembled WGS sequence"/>
</dbReference>
<evidence type="ECO:0000256" key="3">
    <source>
        <dbReference type="ARBA" id="ARBA00022840"/>
    </source>
</evidence>
<dbReference type="GO" id="GO:0016787">
    <property type="term" value="F:hydrolase activity"/>
    <property type="evidence" value="ECO:0007669"/>
    <property type="project" value="UniProtKB-KW"/>
</dbReference>
<reference evidence="6" key="1">
    <citation type="submission" date="2016-10" db="EMBL/GenBank/DDBJ databases">
        <authorList>
            <person name="Varghese N."/>
            <person name="Submissions S."/>
        </authorList>
    </citation>
    <scope>NUCLEOTIDE SEQUENCE [LARGE SCALE GENOMIC DNA]</scope>
    <source>
        <strain evidence="6">DSM 17038</strain>
    </source>
</reference>
<feature type="domain" description="Carboxyltransferase" evidence="4">
    <location>
        <begin position="5"/>
        <end position="206"/>
    </location>
</feature>
<evidence type="ECO:0000313" key="6">
    <source>
        <dbReference type="Proteomes" id="UP000199337"/>
    </source>
</evidence>
<dbReference type="RefSeq" id="WP_092468832.1">
    <property type="nucleotide sequence ID" value="NZ_FOOX01000002.1"/>
</dbReference>
<dbReference type="PANTHER" id="PTHR34698">
    <property type="entry name" value="5-OXOPROLINASE SUBUNIT B"/>
    <property type="match status" value="1"/>
</dbReference>
<dbReference type="InterPro" id="IPR003833">
    <property type="entry name" value="CT_C_D"/>
</dbReference>
<dbReference type="SUPFAM" id="SSF160467">
    <property type="entry name" value="PH0987 N-terminal domain-like"/>
    <property type="match status" value="1"/>
</dbReference>
<organism evidence="5 6">
    <name type="scientific">Desulfotruncus arcticus DSM 17038</name>
    <dbReference type="NCBI Taxonomy" id="1121424"/>
    <lineage>
        <taxon>Bacteria</taxon>
        <taxon>Bacillati</taxon>
        <taxon>Bacillota</taxon>
        <taxon>Clostridia</taxon>
        <taxon>Eubacteriales</taxon>
        <taxon>Desulfallaceae</taxon>
        <taxon>Desulfotruncus</taxon>
    </lineage>
</organism>
<dbReference type="SMART" id="SM00796">
    <property type="entry name" value="AHS1"/>
    <property type="match status" value="1"/>
</dbReference>
<dbReference type="GO" id="GO:0005524">
    <property type="term" value="F:ATP binding"/>
    <property type="evidence" value="ECO:0007669"/>
    <property type="project" value="UniProtKB-KW"/>
</dbReference>
<dbReference type="EMBL" id="FOOX01000002">
    <property type="protein sequence ID" value="SFG11916.1"/>
    <property type="molecule type" value="Genomic_DNA"/>
</dbReference>
<dbReference type="AlphaFoldDB" id="A0A1I2PE23"/>
<dbReference type="InterPro" id="IPR029000">
    <property type="entry name" value="Cyclophilin-like_dom_sf"/>
</dbReference>
<accession>A0A1I2PE23</accession>
<keyword evidence="2" id="KW-0378">Hydrolase</keyword>
<dbReference type="Gene3D" id="2.40.100.10">
    <property type="entry name" value="Cyclophilin-like"/>
    <property type="match status" value="1"/>
</dbReference>
<evidence type="ECO:0000256" key="2">
    <source>
        <dbReference type="ARBA" id="ARBA00022801"/>
    </source>
</evidence>
<dbReference type="Pfam" id="PF02682">
    <property type="entry name" value="CT_C_D"/>
    <property type="match status" value="1"/>
</dbReference>
<dbReference type="NCBIfam" id="TIGR00370">
    <property type="entry name" value="5-oxoprolinase subunit PxpB"/>
    <property type="match status" value="1"/>
</dbReference>
<dbReference type="InterPro" id="IPR010016">
    <property type="entry name" value="PxpB"/>
</dbReference>
<evidence type="ECO:0000313" key="5">
    <source>
        <dbReference type="EMBL" id="SFG11916.1"/>
    </source>
</evidence>
<protein>
    <submittedName>
        <fullName evidence="5">Sensor histidine kinase inhibitor, KipI family</fullName>
    </submittedName>
</protein>
<dbReference type="OrthoDB" id="9778567at2"/>
<dbReference type="STRING" id="341036.SAMN05660649_00748"/>
<keyword evidence="1" id="KW-0547">Nucleotide-binding</keyword>
<keyword evidence="6" id="KW-1185">Reference proteome</keyword>
<evidence type="ECO:0000259" key="4">
    <source>
        <dbReference type="SMART" id="SM00796"/>
    </source>
</evidence>